<feature type="compositionally biased region" description="Low complexity" evidence="1">
    <location>
        <begin position="236"/>
        <end position="254"/>
    </location>
</feature>
<dbReference type="Proteomes" id="UP000030651">
    <property type="component" value="Unassembled WGS sequence"/>
</dbReference>
<dbReference type="OrthoDB" id="4753337at2759"/>
<feature type="compositionally biased region" description="Low complexity" evidence="1">
    <location>
        <begin position="109"/>
        <end position="124"/>
    </location>
</feature>
<dbReference type="RefSeq" id="XP_007840480.1">
    <property type="nucleotide sequence ID" value="XM_007842289.1"/>
</dbReference>
<proteinExistence type="predicted"/>
<dbReference type="HOGENOM" id="CLU_844958_0_0_1"/>
<gene>
    <name evidence="2" type="ORF">PFICI_13708</name>
</gene>
<dbReference type="InParanoid" id="W3WN83"/>
<reference evidence="3" key="1">
    <citation type="journal article" date="2015" name="BMC Genomics">
        <title>Genomic and transcriptomic analysis of the endophytic fungus Pestalotiopsis fici reveals its lifestyle and high potential for synthesis of natural products.</title>
        <authorList>
            <person name="Wang X."/>
            <person name="Zhang X."/>
            <person name="Liu L."/>
            <person name="Xiang M."/>
            <person name="Wang W."/>
            <person name="Sun X."/>
            <person name="Che Y."/>
            <person name="Guo L."/>
            <person name="Liu G."/>
            <person name="Guo L."/>
            <person name="Wang C."/>
            <person name="Yin W.B."/>
            <person name="Stadler M."/>
            <person name="Zhang X."/>
            <person name="Liu X."/>
        </authorList>
    </citation>
    <scope>NUCLEOTIDE SEQUENCE [LARGE SCALE GENOMIC DNA]</scope>
    <source>
        <strain evidence="3">W106-1 / CGMCC3.15140</strain>
    </source>
</reference>
<sequence>MSPEIMAVSSARSKDVIERCNDSFQAHLEAIGDMIRVEIRALEKARDDTLRSKMHDQKNPMAFAFEMDRLCQESSEALLRLLRPELHKAIENLMDQLVAETLISETVGPRRLLTPPTPTSSRMLPGPPASENPLQPRAPVANMDSDILSPLNRARSVTMPAFDHPPVPGSTISVSSVIYPSPTQTERTAARKTPPAPTPSTPTNPQSKRAGADAISTTPSKRAKTSTTEKPPPKVTTPSKKTAASSTTPQTPASRGRKSDGAKKASRVVNNQDDDDEYQQSQSLSDAELNSEFPPISEIRSKEFAHRAAKGKKPVYLDKPLQDDEFLDI</sequence>
<evidence type="ECO:0000313" key="3">
    <source>
        <dbReference type="Proteomes" id="UP000030651"/>
    </source>
</evidence>
<protein>
    <submittedName>
        <fullName evidence="2">Uncharacterized protein</fullName>
    </submittedName>
</protein>
<evidence type="ECO:0000313" key="2">
    <source>
        <dbReference type="EMBL" id="ETS75224.1"/>
    </source>
</evidence>
<evidence type="ECO:0000256" key="1">
    <source>
        <dbReference type="SAM" id="MobiDB-lite"/>
    </source>
</evidence>
<keyword evidence="3" id="KW-1185">Reference proteome</keyword>
<name>W3WN83_PESFW</name>
<dbReference type="KEGG" id="pfy:PFICI_13708"/>
<dbReference type="AlphaFoldDB" id="W3WN83"/>
<dbReference type="EMBL" id="KI912119">
    <property type="protein sequence ID" value="ETS75224.1"/>
    <property type="molecule type" value="Genomic_DNA"/>
</dbReference>
<feature type="region of interest" description="Disordered" evidence="1">
    <location>
        <begin position="181"/>
        <end position="296"/>
    </location>
</feature>
<dbReference type="GeneID" id="19278721"/>
<accession>W3WN83</accession>
<organism evidence="2 3">
    <name type="scientific">Pestalotiopsis fici (strain W106-1 / CGMCC3.15140)</name>
    <dbReference type="NCBI Taxonomy" id="1229662"/>
    <lineage>
        <taxon>Eukaryota</taxon>
        <taxon>Fungi</taxon>
        <taxon>Dikarya</taxon>
        <taxon>Ascomycota</taxon>
        <taxon>Pezizomycotina</taxon>
        <taxon>Sordariomycetes</taxon>
        <taxon>Xylariomycetidae</taxon>
        <taxon>Amphisphaeriales</taxon>
        <taxon>Sporocadaceae</taxon>
        <taxon>Pestalotiopsis</taxon>
    </lineage>
</organism>
<feature type="region of interest" description="Disordered" evidence="1">
    <location>
        <begin position="109"/>
        <end position="138"/>
    </location>
</feature>